<comment type="caution">
    <text evidence="8">The sequence shown here is derived from an EMBL/GenBank/DDBJ whole genome shotgun (WGS) entry which is preliminary data.</text>
</comment>
<keyword evidence="2 4" id="KW-0863">Zinc-finger</keyword>
<dbReference type="OrthoDB" id="5876225at2759"/>
<evidence type="ECO:0000256" key="4">
    <source>
        <dbReference type="PROSITE-ProRule" id="PRU00175"/>
    </source>
</evidence>
<dbReference type="PANTHER" id="PTHR24103">
    <property type="entry name" value="E3 UBIQUITIN-PROTEIN LIGASE TRIM"/>
    <property type="match status" value="1"/>
</dbReference>
<organism evidence="8 9">
    <name type="scientific">Cercopithifilaria johnstoni</name>
    <dbReference type="NCBI Taxonomy" id="2874296"/>
    <lineage>
        <taxon>Eukaryota</taxon>
        <taxon>Metazoa</taxon>
        <taxon>Ecdysozoa</taxon>
        <taxon>Nematoda</taxon>
        <taxon>Chromadorea</taxon>
        <taxon>Rhabditida</taxon>
        <taxon>Spirurina</taxon>
        <taxon>Spiruromorpha</taxon>
        <taxon>Filarioidea</taxon>
        <taxon>Onchocercidae</taxon>
        <taxon>Cercopithifilaria</taxon>
    </lineage>
</organism>
<dbReference type="SMART" id="SM00184">
    <property type="entry name" value="RING"/>
    <property type="match status" value="1"/>
</dbReference>
<evidence type="ECO:0000256" key="6">
    <source>
        <dbReference type="SAM" id="MobiDB-lite"/>
    </source>
</evidence>
<sequence length="370" mass="41797">MDVSSLPSFSDSVDSSALSDSSSKATTLSKMYTSLKKMVEEECNLDVFLLEAMICSICYTVYDEPKQLECGHSFCTTCIDRLCNEMEQEYTCPLCRAHFTVPPVVNYSLKSLISRIKEKGAMVKCCHQCSKPTKPEDQYCCDDCDHIDRIENIRCGLCVINGHAKMGHSVSKYGESRERVKTAQQKLQEMINETMQFMAECKKLTTDRLVCVNNLFKLLDVEHTQFKTLEAALSTDAFISKKDIEMRLEHARRLHGVYMRSAFEFAGFMNTMFNEITVLTERTAVELAGYAMYGDILNKRELIAQSAQEQTQSWFEYQRTGRISALCSAIARRNAAIARRHLMTCNPQSESEIIVDTLPPTSSAAPVTPV</sequence>
<dbReference type="Gene3D" id="3.30.40.10">
    <property type="entry name" value="Zinc/RING finger domain, C3HC4 (zinc finger)"/>
    <property type="match status" value="1"/>
</dbReference>
<evidence type="ECO:0000256" key="1">
    <source>
        <dbReference type="ARBA" id="ARBA00022723"/>
    </source>
</evidence>
<reference evidence="8" key="1">
    <citation type="submission" date="2021-09" db="EMBL/GenBank/DDBJ databases">
        <authorList>
            <consortium name="Pathogen Informatics"/>
        </authorList>
    </citation>
    <scope>NUCLEOTIDE SEQUENCE</scope>
</reference>
<dbReference type="InterPro" id="IPR050143">
    <property type="entry name" value="TRIM/RBCC"/>
</dbReference>
<evidence type="ECO:0000256" key="5">
    <source>
        <dbReference type="SAM" id="Coils"/>
    </source>
</evidence>
<dbReference type="AlphaFoldDB" id="A0A8J2LWS9"/>
<feature type="coiled-coil region" evidence="5">
    <location>
        <begin position="173"/>
        <end position="200"/>
    </location>
</feature>
<keyword evidence="5" id="KW-0175">Coiled coil</keyword>
<keyword evidence="3" id="KW-0862">Zinc</keyword>
<gene>
    <name evidence="8" type="ORF">CJOHNSTONI_LOCUS2004</name>
</gene>
<evidence type="ECO:0000256" key="3">
    <source>
        <dbReference type="ARBA" id="ARBA00022833"/>
    </source>
</evidence>
<feature type="region of interest" description="Disordered" evidence="6">
    <location>
        <begin position="1"/>
        <end position="20"/>
    </location>
</feature>
<dbReference type="PROSITE" id="PS00518">
    <property type="entry name" value="ZF_RING_1"/>
    <property type="match status" value="1"/>
</dbReference>
<dbReference type="EMBL" id="CAKAEH010000667">
    <property type="protein sequence ID" value="CAG9531622.1"/>
    <property type="molecule type" value="Genomic_DNA"/>
</dbReference>
<dbReference type="InterPro" id="IPR027370">
    <property type="entry name" value="Znf-RING_euk"/>
</dbReference>
<dbReference type="InterPro" id="IPR001841">
    <property type="entry name" value="Znf_RING"/>
</dbReference>
<dbReference type="PROSITE" id="PS50089">
    <property type="entry name" value="ZF_RING_2"/>
    <property type="match status" value="1"/>
</dbReference>
<dbReference type="SUPFAM" id="SSF57850">
    <property type="entry name" value="RING/U-box"/>
    <property type="match status" value="1"/>
</dbReference>
<proteinExistence type="predicted"/>
<dbReference type="InterPro" id="IPR013083">
    <property type="entry name" value="Znf_RING/FYVE/PHD"/>
</dbReference>
<name>A0A8J2LWS9_9BILA</name>
<keyword evidence="1" id="KW-0479">Metal-binding</keyword>
<dbReference type="Proteomes" id="UP000746747">
    <property type="component" value="Unassembled WGS sequence"/>
</dbReference>
<evidence type="ECO:0000256" key="2">
    <source>
        <dbReference type="ARBA" id="ARBA00022771"/>
    </source>
</evidence>
<feature type="domain" description="RING-type" evidence="7">
    <location>
        <begin position="55"/>
        <end position="96"/>
    </location>
</feature>
<evidence type="ECO:0000259" key="7">
    <source>
        <dbReference type="PROSITE" id="PS50089"/>
    </source>
</evidence>
<protein>
    <recommendedName>
        <fullName evidence="7">RING-type domain-containing protein</fullName>
    </recommendedName>
</protein>
<accession>A0A8J2LWS9</accession>
<dbReference type="GO" id="GO:0008270">
    <property type="term" value="F:zinc ion binding"/>
    <property type="evidence" value="ECO:0007669"/>
    <property type="project" value="UniProtKB-KW"/>
</dbReference>
<dbReference type="InterPro" id="IPR017907">
    <property type="entry name" value="Znf_RING_CS"/>
</dbReference>
<evidence type="ECO:0000313" key="9">
    <source>
        <dbReference type="Proteomes" id="UP000746747"/>
    </source>
</evidence>
<dbReference type="Pfam" id="PF13445">
    <property type="entry name" value="zf-RING_UBOX"/>
    <property type="match status" value="1"/>
</dbReference>
<evidence type="ECO:0000313" key="8">
    <source>
        <dbReference type="EMBL" id="CAG9531622.1"/>
    </source>
</evidence>
<keyword evidence="9" id="KW-1185">Reference proteome</keyword>